<dbReference type="PANTHER" id="PTHR39441:SF1">
    <property type="entry name" value="DUF2252 DOMAIN-CONTAINING PROTEIN"/>
    <property type="match status" value="1"/>
</dbReference>
<dbReference type="Pfam" id="PF10009">
    <property type="entry name" value="DUF2252"/>
    <property type="match status" value="1"/>
</dbReference>
<comment type="caution">
    <text evidence="2">The sequence shown here is derived from an EMBL/GenBank/DDBJ whole genome shotgun (WGS) entry which is preliminary data.</text>
</comment>
<evidence type="ECO:0000313" key="2">
    <source>
        <dbReference type="EMBL" id="MCV3213823.1"/>
    </source>
</evidence>
<protein>
    <submittedName>
        <fullName evidence="2">DUF2252 domain-containing protein</fullName>
    </submittedName>
</protein>
<gene>
    <name evidence="2" type="ORF">OGM63_09920</name>
</gene>
<keyword evidence="1" id="KW-0732">Signal</keyword>
<feature type="signal peptide" evidence="1">
    <location>
        <begin position="1"/>
        <end position="24"/>
    </location>
</feature>
<name>A0ABT3AXG6_9CYAN</name>
<keyword evidence="3" id="KW-1185">Reference proteome</keyword>
<feature type="chain" id="PRO_5046508033" evidence="1">
    <location>
        <begin position="25"/>
        <end position="471"/>
    </location>
</feature>
<dbReference type="InterPro" id="IPR018721">
    <property type="entry name" value="DUF2252"/>
</dbReference>
<proteinExistence type="predicted"/>
<dbReference type="Proteomes" id="UP001526143">
    <property type="component" value="Unassembled WGS sequence"/>
</dbReference>
<evidence type="ECO:0000256" key="1">
    <source>
        <dbReference type="SAM" id="SignalP"/>
    </source>
</evidence>
<dbReference type="RefSeq" id="WP_263745347.1">
    <property type="nucleotide sequence ID" value="NZ_JAOWRF010000151.1"/>
</dbReference>
<reference evidence="2 3" key="1">
    <citation type="submission" date="2022-10" db="EMBL/GenBank/DDBJ databases">
        <title>Identification of biosynthetic pathway for the production of the potent trypsin inhibitor radiosumin.</title>
        <authorList>
            <person name="Fewer D.P."/>
            <person name="Delbaje E."/>
            <person name="Ouyang X."/>
            <person name="Agostino P.D."/>
            <person name="Wahlsten M."/>
            <person name="Jokela J."/>
            <person name="Permi P."/>
            <person name="Haapaniemi E."/>
            <person name="Koistinen H."/>
        </authorList>
    </citation>
    <scope>NUCLEOTIDE SEQUENCE [LARGE SCALE GENOMIC DNA]</scope>
    <source>
        <strain evidence="2 3">NIES-515</strain>
    </source>
</reference>
<dbReference type="EMBL" id="JAOWRF010000151">
    <property type="protein sequence ID" value="MCV3213823.1"/>
    <property type="molecule type" value="Genomic_DNA"/>
</dbReference>
<accession>A0ABT3AXG6</accession>
<sequence>MLKKISVILAIFTLTLVLTFSAQAASKRSSWVENEIYQYNHLFASQLPQELATKMQKMTVSPFAFYRGTNHIFYRDTLTLPSSGFVNSFTSAIWLEGDMHMQNLGGIRDSNGNNVFDTTDFDEGYLGPYVWDLRRMAVSILLAAKQNGLNSSDSQDIVRNFLDAYLNKMSDFKGTNDELSYRLESSNTSGIVKDLIQTTAGKSRSNFLKKYTQINTSGNRVFQTTPKLQPVSSSTSNAITTAMSSYITSISSSKRYSNSYYTLKDIRLKLGSGTGSLGRYRYYLLIEGSSSASDDDQILEMKQETSSAVAIAQATPLRSIAQATPLGSIAHPGLHYGNHHGARVTTATKAMLSNTDPLIGYTTVSGISFMLHEKSPYQEDFDYTLLTTKSKFLDAMAYAGKIVAKNHAISDHDYNASIVPYSVDKEVTDVVSSNKSAFKDEIVNFAVNYTTQVEYDYASFVDAYNRKVPLY</sequence>
<evidence type="ECO:0000313" key="3">
    <source>
        <dbReference type="Proteomes" id="UP001526143"/>
    </source>
</evidence>
<dbReference type="PANTHER" id="PTHR39441">
    <property type="entry name" value="DUF2252 DOMAIN-CONTAINING PROTEIN"/>
    <property type="match status" value="1"/>
</dbReference>
<organism evidence="2 3">
    <name type="scientific">Plectonema radiosum NIES-515</name>
    <dbReference type="NCBI Taxonomy" id="2986073"/>
    <lineage>
        <taxon>Bacteria</taxon>
        <taxon>Bacillati</taxon>
        <taxon>Cyanobacteriota</taxon>
        <taxon>Cyanophyceae</taxon>
        <taxon>Oscillatoriophycideae</taxon>
        <taxon>Oscillatoriales</taxon>
        <taxon>Microcoleaceae</taxon>
        <taxon>Plectonema</taxon>
    </lineage>
</organism>